<accession>A0A1J4RRD5</accession>
<evidence type="ECO:0000313" key="3">
    <source>
        <dbReference type="Proteomes" id="UP000183144"/>
    </source>
</evidence>
<dbReference type="EMBL" id="MNUI01000049">
    <property type="protein sequence ID" value="OIN88954.1"/>
    <property type="molecule type" value="Genomic_DNA"/>
</dbReference>
<proteinExistence type="predicted"/>
<evidence type="ECO:0000256" key="1">
    <source>
        <dbReference type="SAM" id="MobiDB-lite"/>
    </source>
</evidence>
<name>A0A1J4RRD5_9BACT</name>
<comment type="caution">
    <text evidence="2">The sequence shown here is derived from an EMBL/GenBank/DDBJ whole genome shotgun (WGS) entry which is preliminary data.</text>
</comment>
<dbReference type="AlphaFoldDB" id="A0A1J4RRD5"/>
<evidence type="ECO:0000313" key="2">
    <source>
        <dbReference type="EMBL" id="OIN88954.1"/>
    </source>
</evidence>
<organism evidence="2 3">
    <name type="scientific">Candidatus Beckwithbacteria bacterium CG1_02_47_37</name>
    <dbReference type="NCBI Taxonomy" id="1805034"/>
    <lineage>
        <taxon>Bacteria</taxon>
        <taxon>Candidatus Beckwithiibacteriota</taxon>
    </lineage>
</organism>
<reference evidence="2 3" key="1">
    <citation type="journal article" date="2016" name="Environ. Microbiol.">
        <title>Genomic resolution of a cold subsurface aquifer community provides metabolic insights for novel microbes adapted to high CO concentrations.</title>
        <authorList>
            <person name="Probst A.J."/>
            <person name="Castelle C.J."/>
            <person name="Singh A."/>
            <person name="Brown C.T."/>
            <person name="Anantharaman K."/>
            <person name="Sharon I."/>
            <person name="Hug L.A."/>
            <person name="Burstein D."/>
            <person name="Emerson J.B."/>
            <person name="Thomas B.C."/>
            <person name="Banfield J.F."/>
        </authorList>
    </citation>
    <scope>NUCLEOTIDE SEQUENCE [LARGE SCALE GENOMIC DNA]</scope>
    <source>
        <strain evidence="2">CG1_02_47_37</strain>
    </source>
</reference>
<feature type="region of interest" description="Disordered" evidence="1">
    <location>
        <begin position="16"/>
        <end position="59"/>
    </location>
</feature>
<dbReference type="STRING" id="1805034.AUJ59_02970"/>
<protein>
    <submittedName>
        <fullName evidence="2">Uncharacterized protein</fullName>
    </submittedName>
</protein>
<gene>
    <name evidence="2" type="ORF">AUJ59_02970</name>
</gene>
<dbReference type="Proteomes" id="UP000183144">
    <property type="component" value="Unassembled WGS sequence"/>
</dbReference>
<sequence length="70" mass="7531">MARIFFKKAYGNSTIEPTEPVTCDRSRDIAPPGGWPPTVLPSALNNADQPGQEDKLSADQGVIYQAKLAS</sequence>